<protein>
    <submittedName>
        <fullName evidence="3">DUF1190 domain-containing protein</fullName>
    </submittedName>
</protein>
<name>A0ABW8IGR6_9GAMM</name>
<comment type="caution">
    <text evidence="3">The sequence shown here is derived from an EMBL/GenBank/DDBJ whole genome shotgun (WGS) entry which is preliminary data.</text>
</comment>
<proteinExistence type="predicted"/>
<evidence type="ECO:0000256" key="1">
    <source>
        <dbReference type="SAM" id="MobiDB-lite"/>
    </source>
</evidence>
<keyword evidence="2" id="KW-0732">Signal</keyword>
<dbReference type="Pfam" id="PF06693">
    <property type="entry name" value="DUF1190"/>
    <property type="match status" value="1"/>
</dbReference>
<dbReference type="InterPro" id="IPR009576">
    <property type="entry name" value="Biofilm_formation_YgiB"/>
</dbReference>
<feature type="region of interest" description="Disordered" evidence="1">
    <location>
        <begin position="144"/>
        <end position="177"/>
    </location>
</feature>
<keyword evidence="4" id="KW-1185">Reference proteome</keyword>
<dbReference type="RefSeq" id="WP_380008801.1">
    <property type="nucleotide sequence ID" value="NZ_JADIKI010000022.1"/>
</dbReference>
<dbReference type="Proteomes" id="UP001620409">
    <property type="component" value="Unassembled WGS sequence"/>
</dbReference>
<reference evidence="3 4" key="1">
    <citation type="submission" date="2020-10" db="EMBL/GenBank/DDBJ databases">
        <title>Phylogeny of dyella-like bacteria.</title>
        <authorList>
            <person name="Fu J."/>
        </authorList>
    </citation>
    <scope>NUCLEOTIDE SEQUENCE [LARGE SCALE GENOMIC DNA]</scope>
    <source>
        <strain evidence="3 4">DHG40</strain>
    </source>
</reference>
<sequence>MKRSRTVSLVVMGLTPLFITACDSAQKSQQSFTTLGNCTEAGVPEATCEQAFTHAAAEAPNVAPRYATHEQCAQDYSEDACQENVAVQGSPVWSPAMNGFLIGRALYGGNTTYYPAGPVFRKRDDTDYSPHYGHIYTGGVGGWRSTSSSEAVGEGDTIGRGGFGHGGGEGGEGGHGG</sequence>
<evidence type="ECO:0000256" key="2">
    <source>
        <dbReference type="SAM" id="SignalP"/>
    </source>
</evidence>
<dbReference type="EMBL" id="JADIKI010000022">
    <property type="protein sequence ID" value="MFK2854393.1"/>
    <property type="molecule type" value="Genomic_DNA"/>
</dbReference>
<evidence type="ECO:0000313" key="3">
    <source>
        <dbReference type="EMBL" id="MFK2854393.1"/>
    </source>
</evidence>
<organism evidence="3 4">
    <name type="scientific">Dyella humi</name>
    <dbReference type="NCBI Taxonomy" id="1770547"/>
    <lineage>
        <taxon>Bacteria</taxon>
        <taxon>Pseudomonadati</taxon>
        <taxon>Pseudomonadota</taxon>
        <taxon>Gammaproteobacteria</taxon>
        <taxon>Lysobacterales</taxon>
        <taxon>Rhodanobacteraceae</taxon>
        <taxon>Dyella</taxon>
    </lineage>
</organism>
<accession>A0ABW8IGR6</accession>
<dbReference type="PROSITE" id="PS51257">
    <property type="entry name" value="PROKAR_LIPOPROTEIN"/>
    <property type="match status" value="1"/>
</dbReference>
<gene>
    <name evidence="3" type="ORF">ISP18_07305</name>
</gene>
<feature type="signal peptide" evidence="2">
    <location>
        <begin position="1"/>
        <end position="21"/>
    </location>
</feature>
<evidence type="ECO:0000313" key="4">
    <source>
        <dbReference type="Proteomes" id="UP001620409"/>
    </source>
</evidence>
<feature type="compositionally biased region" description="Gly residues" evidence="1">
    <location>
        <begin position="156"/>
        <end position="177"/>
    </location>
</feature>
<feature type="chain" id="PRO_5045381027" evidence="2">
    <location>
        <begin position="22"/>
        <end position="177"/>
    </location>
</feature>